<keyword evidence="2" id="KW-1185">Reference proteome</keyword>
<feature type="transmembrane region" description="Helical" evidence="1">
    <location>
        <begin position="12"/>
        <end position="38"/>
    </location>
</feature>
<dbReference type="WBParaSite" id="PSAMB.scaffold3358size18602.g21188.t1">
    <property type="protein sequence ID" value="PSAMB.scaffold3358size18602.g21188.t1"/>
    <property type="gene ID" value="PSAMB.scaffold3358size18602.g21188"/>
</dbReference>
<sequence>MTWEWSRDWPYGVLIGIGVMFGVWLLQALLNLCAPPLLKKCFNYRRALRQLKSALEKSYPDDCWDDSDFCKAYLKAYEKFRDLRNVAKRGEINVMSKYDEQWVEFDTVDVKLLR</sequence>
<evidence type="ECO:0000256" key="1">
    <source>
        <dbReference type="SAM" id="Phobius"/>
    </source>
</evidence>
<organism evidence="2 3">
    <name type="scientific">Plectus sambesii</name>
    <dbReference type="NCBI Taxonomy" id="2011161"/>
    <lineage>
        <taxon>Eukaryota</taxon>
        <taxon>Metazoa</taxon>
        <taxon>Ecdysozoa</taxon>
        <taxon>Nematoda</taxon>
        <taxon>Chromadorea</taxon>
        <taxon>Plectida</taxon>
        <taxon>Plectina</taxon>
        <taxon>Plectoidea</taxon>
        <taxon>Plectidae</taxon>
        <taxon>Plectus</taxon>
    </lineage>
</organism>
<keyword evidence="1" id="KW-1133">Transmembrane helix</keyword>
<reference evidence="3" key="1">
    <citation type="submission" date="2022-11" db="UniProtKB">
        <authorList>
            <consortium name="WormBaseParasite"/>
        </authorList>
    </citation>
    <scope>IDENTIFICATION</scope>
</reference>
<accession>A0A914W9T1</accession>
<name>A0A914W9T1_9BILA</name>
<keyword evidence="1" id="KW-0812">Transmembrane</keyword>
<dbReference type="AlphaFoldDB" id="A0A914W9T1"/>
<evidence type="ECO:0000313" key="2">
    <source>
        <dbReference type="Proteomes" id="UP000887566"/>
    </source>
</evidence>
<dbReference type="Proteomes" id="UP000887566">
    <property type="component" value="Unplaced"/>
</dbReference>
<evidence type="ECO:0000313" key="3">
    <source>
        <dbReference type="WBParaSite" id="PSAMB.scaffold3358size18602.g21188.t1"/>
    </source>
</evidence>
<keyword evidence="1" id="KW-0472">Membrane</keyword>
<protein>
    <submittedName>
        <fullName evidence="3">Uncharacterized protein</fullName>
    </submittedName>
</protein>
<proteinExistence type="predicted"/>